<keyword evidence="2" id="KW-1185">Reference proteome</keyword>
<evidence type="ECO:0000313" key="2">
    <source>
        <dbReference type="Proteomes" id="UP000004217"/>
    </source>
</evidence>
<dbReference type="AlphaFoldDB" id="G2G8P6"/>
<comment type="caution">
    <text evidence="1">The sequence shown here is derived from an EMBL/GenBank/DDBJ whole genome shotgun (WGS) entry which is preliminary data.</text>
</comment>
<evidence type="ECO:0000313" key="1">
    <source>
        <dbReference type="EMBL" id="EGX60111.1"/>
    </source>
</evidence>
<organism evidence="1 2">
    <name type="scientific">Streptomyces zinciresistens K42</name>
    <dbReference type="NCBI Taxonomy" id="700597"/>
    <lineage>
        <taxon>Bacteria</taxon>
        <taxon>Bacillati</taxon>
        <taxon>Actinomycetota</taxon>
        <taxon>Actinomycetes</taxon>
        <taxon>Kitasatosporales</taxon>
        <taxon>Streptomycetaceae</taxon>
        <taxon>Streptomyces</taxon>
    </lineage>
</organism>
<dbReference type="Proteomes" id="UP000004217">
    <property type="component" value="Unassembled WGS sequence"/>
</dbReference>
<dbReference type="EMBL" id="AGBF01000019">
    <property type="protein sequence ID" value="EGX60111.1"/>
    <property type="molecule type" value="Genomic_DNA"/>
</dbReference>
<proteinExistence type="predicted"/>
<sequence>MITRLRATVTRYTQPPLDYCTHCAGHFPPSHFPCT</sequence>
<protein>
    <submittedName>
        <fullName evidence="1">Uncharacterized protein</fullName>
    </submittedName>
</protein>
<gene>
    <name evidence="1" type="ORF">SZN_09321</name>
</gene>
<accession>G2G8P6</accession>
<name>G2G8P6_9ACTN</name>
<reference evidence="1 2" key="1">
    <citation type="submission" date="2011-08" db="EMBL/GenBank/DDBJ databases">
        <authorList>
            <person name="Lin Y."/>
            <person name="Hao X."/>
            <person name="Johnstone L."/>
            <person name="Miller S.J."/>
            <person name="Wei G."/>
            <person name="Rensing C."/>
        </authorList>
    </citation>
    <scope>NUCLEOTIDE SEQUENCE [LARGE SCALE GENOMIC DNA]</scope>
    <source>
        <strain evidence="1 2">K42</strain>
    </source>
</reference>